<dbReference type="RefSeq" id="XP_022811253.1">
    <property type="nucleotide sequence ID" value="XM_022957832.1"/>
</dbReference>
<organism evidence="7 8">
    <name type="scientific">Plasmodium yoelii</name>
    <dbReference type="NCBI Taxonomy" id="5861"/>
    <lineage>
        <taxon>Eukaryota</taxon>
        <taxon>Sar</taxon>
        <taxon>Alveolata</taxon>
        <taxon>Apicomplexa</taxon>
        <taxon>Aconoidasida</taxon>
        <taxon>Haemosporida</taxon>
        <taxon>Plasmodiidae</taxon>
        <taxon>Plasmodium</taxon>
        <taxon>Plasmodium (Vinckeia)</taxon>
    </lineage>
</organism>
<gene>
    <name evidence="7" type="ORF">PY17X_0109300</name>
    <name evidence="6" type="ORF">PYYM_0108700</name>
</gene>
<reference evidence="7" key="3">
    <citation type="submission" date="2014-05" db="EMBL/GenBank/DDBJ databases">
        <authorList>
            <person name="Aslett M.A."/>
            <person name="De Silva N."/>
        </authorList>
    </citation>
    <scope>NUCLEOTIDE SEQUENCE</scope>
    <source>
        <strain evidence="7">17X</strain>
    </source>
</reference>
<dbReference type="KEGG" id="pyo:PY17X_0109300"/>
<evidence type="ECO:0000313" key="6">
    <source>
        <dbReference type="EMBL" id="CDU15922.1"/>
    </source>
</evidence>
<dbReference type="VEuPathDB" id="PlasmoDB:Py17XNL_000104754"/>
<accession>A0A078K572</accession>
<evidence type="ECO:0000313" key="8">
    <source>
        <dbReference type="Proteomes" id="UP000072874"/>
    </source>
</evidence>
<evidence type="ECO:0000256" key="2">
    <source>
        <dbReference type="ARBA" id="ARBA00022692"/>
    </source>
</evidence>
<reference evidence="7" key="4">
    <citation type="submission" date="2019-05" db="EMBL/GenBank/DDBJ databases">
        <authorList>
            <consortium name="Pathogen Informatics"/>
        </authorList>
    </citation>
    <scope>NUCLEOTIDE SEQUENCE</scope>
    <source>
        <strain evidence="7">17X</strain>
    </source>
</reference>
<dbReference type="EMBL" id="LM993655">
    <property type="protein sequence ID" value="VTZ71517.1"/>
    <property type="molecule type" value="Genomic_DNA"/>
</dbReference>
<dbReference type="GO" id="GO:0005385">
    <property type="term" value="F:zinc ion transmembrane transporter activity"/>
    <property type="evidence" value="ECO:0007669"/>
    <property type="project" value="TreeGrafter"/>
</dbReference>
<dbReference type="VEuPathDB" id="PlasmoDB:PYYM_0108700"/>
<feature type="transmembrane region" description="Helical" evidence="5">
    <location>
        <begin position="52"/>
        <end position="72"/>
    </location>
</feature>
<dbReference type="InterPro" id="IPR003689">
    <property type="entry name" value="ZIP"/>
</dbReference>
<protein>
    <submittedName>
        <fullName evidence="6">Permease, putative</fullName>
    </submittedName>
    <submittedName>
        <fullName evidence="7">Zinc transporter ZIP1, putative</fullName>
    </submittedName>
</protein>
<evidence type="ECO:0000256" key="5">
    <source>
        <dbReference type="SAM" id="Phobius"/>
    </source>
</evidence>
<reference evidence="6" key="2">
    <citation type="submission" date="2014-05" db="EMBL/GenBank/DDBJ databases">
        <authorList>
            <person name="Aslett A.Martin."/>
            <person name="De Silva Nishadi"/>
        </authorList>
    </citation>
    <scope>NUCLEOTIDE SEQUENCE</scope>
    <source>
        <strain evidence="6">YM</strain>
    </source>
</reference>
<feature type="transmembrane region" description="Helical" evidence="5">
    <location>
        <begin position="6"/>
        <end position="31"/>
    </location>
</feature>
<dbReference type="PANTHER" id="PTHR11040:SF140">
    <property type="entry name" value="ZRT (ZRT), IRT- (IRT-) LIKE PROTEIN TRANSPORTER"/>
    <property type="match status" value="1"/>
</dbReference>
<evidence type="ECO:0000256" key="4">
    <source>
        <dbReference type="ARBA" id="ARBA00023136"/>
    </source>
</evidence>
<sequence>MDLLLAKAICIFAFLSVATGGCAIPYILGLFGKRNRNKYESKVKNILSNLNCFGAGFIFSIVMFHLLPETIIIASSHKDITIFKTHDPEMKILFIFFFVFVGFCMQLALEYVLPTDAKLCCVDHGAVRFTDDNNHILNVTNHTLDNPNPEIPNASINADIHYHPHEGDHSSHKNRLTKILDVLALQSFFLTISLAIHSGIEGMIVGTSDDSHFVFITTFCILSHKWIAGVTVSLSLNRNHISQNLKIILLLIFIFSSPLGIIVGHMVHSSGEKVTCVINAVSIGTLLFIGCEILLNEIQMKFTRKVRFSKWLSFCSSCLIAFSIIYFTSHIAPHQHSHELNVER</sequence>
<evidence type="ECO:0000313" key="9">
    <source>
        <dbReference type="Proteomes" id="UP000072904"/>
    </source>
</evidence>
<dbReference type="VEuPathDB" id="PlasmoDB:PY17X_0109300"/>
<dbReference type="Proteomes" id="UP000072904">
    <property type="component" value="Chromosome 1"/>
</dbReference>
<proteinExistence type="predicted"/>
<evidence type="ECO:0000256" key="1">
    <source>
        <dbReference type="ARBA" id="ARBA00004141"/>
    </source>
</evidence>
<dbReference type="AlphaFoldDB" id="A0A078K572"/>
<dbReference type="EMBL" id="LK934629">
    <property type="protein sequence ID" value="CDU15922.1"/>
    <property type="molecule type" value="Genomic_DNA"/>
</dbReference>
<name>A0A078K572_PLAYE</name>
<dbReference type="VEuPathDB" id="PlasmoDB:PY01325"/>
<evidence type="ECO:0000313" key="7">
    <source>
        <dbReference type="EMBL" id="VTZ71517.1"/>
    </source>
</evidence>
<evidence type="ECO:0000256" key="3">
    <source>
        <dbReference type="ARBA" id="ARBA00022989"/>
    </source>
</evidence>
<feature type="transmembrane region" description="Helical" evidence="5">
    <location>
        <begin position="247"/>
        <end position="265"/>
    </location>
</feature>
<keyword evidence="3 5" id="KW-1133">Transmembrane helix</keyword>
<dbReference type="PANTHER" id="PTHR11040">
    <property type="entry name" value="ZINC/IRON TRANSPORTER"/>
    <property type="match status" value="1"/>
</dbReference>
<keyword evidence="2 5" id="KW-0812">Transmembrane</keyword>
<dbReference type="Proteomes" id="UP000072874">
    <property type="component" value="Chromosome 1"/>
</dbReference>
<feature type="transmembrane region" description="Helical" evidence="5">
    <location>
        <begin position="308"/>
        <end position="327"/>
    </location>
</feature>
<feature type="transmembrane region" description="Helical" evidence="5">
    <location>
        <begin position="277"/>
        <end position="296"/>
    </location>
</feature>
<reference evidence="8 9" key="1">
    <citation type="journal article" date="2014" name="BMC Biol.">
        <title>A comprehensive evaluation of rodent malaria parasite genomes and gene expression.</title>
        <authorList>
            <person name="Otto T.D."/>
            <person name="Bohme U."/>
            <person name="Jackson A.P."/>
            <person name="Hunt M."/>
            <person name="Franke-Fayard B."/>
            <person name="Hoeijmakers W.A."/>
            <person name="Religa A.A."/>
            <person name="Robertson L."/>
            <person name="Sanders M."/>
            <person name="Ogun S.A."/>
            <person name="Cunningham D."/>
            <person name="Erhart A."/>
            <person name="Billker O."/>
            <person name="Khan S.M."/>
            <person name="Stunnenberg H.G."/>
            <person name="Langhorne J."/>
            <person name="Holder A.A."/>
            <person name="Waters A.P."/>
            <person name="Newbold C.I."/>
            <person name="Pain A."/>
            <person name="Berriman M."/>
            <person name="Janse C.J."/>
        </authorList>
    </citation>
    <scope>NUCLEOTIDE SEQUENCE [LARGE SCALE GENOMIC DNA]</scope>
    <source>
        <strain evidence="7 8">17X</strain>
        <strain evidence="6 9">YM</strain>
    </source>
</reference>
<dbReference type="OMA" id="QECGIIG"/>
<dbReference type="PROSITE" id="PS51257">
    <property type="entry name" value="PROKAR_LIPOPROTEIN"/>
    <property type="match status" value="1"/>
</dbReference>
<dbReference type="Pfam" id="PF02535">
    <property type="entry name" value="Zip"/>
    <property type="match status" value="1"/>
</dbReference>
<keyword evidence="4 5" id="KW-0472">Membrane</keyword>
<feature type="transmembrane region" description="Helical" evidence="5">
    <location>
        <begin position="212"/>
        <end position="235"/>
    </location>
</feature>
<dbReference type="GeneID" id="3801610"/>
<feature type="transmembrane region" description="Helical" evidence="5">
    <location>
        <begin position="92"/>
        <end position="109"/>
    </location>
</feature>
<feature type="transmembrane region" description="Helical" evidence="5">
    <location>
        <begin position="179"/>
        <end position="200"/>
    </location>
</feature>
<dbReference type="OrthoDB" id="448280at2759"/>
<dbReference type="GO" id="GO:0016020">
    <property type="term" value="C:membrane"/>
    <property type="evidence" value="ECO:0007669"/>
    <property type="project" value="UniProtKB-SubCell"/>
</dbReference>
<comment type="subcellular location">
    <subcellularLocation>
        <location evidence="1">Membrane</location>
        <topology evidence="1">Multi-pass membrane protein</topology>
    </subcellularLocation>
</comment>